<feature type="transmembrane region" description="Helical" evidence="4">
    <location>
        <begin position="265"/>
        <end position="289"/>
    </location>
</feature>
<organism evidence="7">
    <name type="scientific">Lepeophtheirus salmonis</name>
    <name type="common">Salmon louse</name>
    <name type="synonym">Caligus salmonis</name>
    <dbReference type="NCBI Taxonomy" id="72036"/>
    <lineage>
        <taxon>Eukaryota</taxon>
        <taxon>Metazoa</taxon>
        <taxon>Ecdysozoa</taxon>
        <taxon>Arthropoda</taxon>
        <taxon>Crustacea</taxon>
        <taxon>Multicrustacea</taxon>
        <taxon>Hexanauplia</taxon>
        <taxon>Copepoda</taxon>
        <taxon>Siphonostomatoida</taxon>
        <taxon>Caligidae</taxon>
        <taxon>Lepeophtheirus</taxon>
    </lineage>
</organism>
<dbReference type="PROSITE" id="PS00107">
    <property type="entry name" value="PROTEIN_KINASE_ATP"/>
    <property type="match status" value="1"/>
</dbReference>
<dbReference type="CDD" id="cd00192">
    <property type="entry name" value="PTKc"/>
    <property type="match status" value="1"/>
</dbReference>
<dbReference type="GO" id="GO:0043235">
    <property type="term" value="C:receptor complex"/>
    <property type="evidence" value="ECO:0007669"/>
    <property type="project" value="TreeGrafter"/>
</dbReference>
<dbReference type="InterPro" id="IPR000719">
    <property type="entry name" value="Prot_kinase_dom"/>
</dbReference>
<dbReference type="EMBL" id="HACA01004669">
    <property type="protein sequence ID" value="CDW22030.1"/>
    <property type="molecule type" value="Transcribed_RNA"/>
</dbReference>
<dbReference type="InterPro" id="IPR050122">
    <property type="entry name" value="RTK"/>
</dbReference>
<dbReference type="InterPro" id="IPR008266">
    <property type="entry name" value="Tyr_kinase_AS"/>
</dbReference>
<dbReference type="OrthoDB" id="6071166at2759"/>
<feature type="binding site" evidence="3">
    <location>
        <position position="376"/>
    </location>
    <ligand>
        <name>ATP</name>
        <dbReference type="ChEBI" id="CHEBI:30616"/>
    </ligand>
</feature>
<dbReference type="PANTHER" id="PTHR24416">
    <property type="entry name" value="TYROSINE-PROTEIN KINASE RECEPTOR"/>
    <property type="match status" value="1"/>
</dbReference>
<dbReference type="PROSITE" id="PS50011">
    <property type="entry name" value="PROTEIN_KINASE_DOM"/>
    <property type="match status" value="1"/>
</dbReference>
<sequence length="645" mass="75013">MWFILSILLLYGQLSMARDSNDPIKPCKLCTRDKMEHPNCYKNGIYSQLAFPSFNNSFVKDVSVLISVQKYNKSSCSVEVHNSERQTEREWTLEPFYVFGNISSPNKFNLKSKGKPPQEGTYTILFADNQSLSFDVYYPFIIDKDPIIQLNTSQNYLRIPKNIQSCLLRSKRNATDPRLITTICNEFELRPCFRNEVDISMVDKSFEFINITFNSSLILPLNVTIKCLLDAKVPMKGLDFFVEMRILYDPPNKYARMKGIRLSGYGFDVTILIISVFVIVFWINAMVLLMRRRRPNRFLDFTTKQSRINFFSNKKRCDKLDKAIRNIKTFPGWAKERYFDIARIEFGQELGRGMFGVVKRGKLSDGPYRKWDVAMKESSEDRDEDLLAEGKIMSVVGYHDHIVNLQCVSWNMRGNFYLILEYCHNGCIIDLLQREANNFLPQNPSNSFYSVETLLIWSRQISSGMEFLDSKNVIHGDLAGRNILLSLEYAAKISDFGLSHTLYQDFNYKKLTKMMLPIIWMGPETLKKGTITKKSDVWAFGILLWEIFTLGKRPYEGFSDEQIQAQISQGICSLQKPQLCPDDLWHLISSCWRLEPAQRPNFQYLKNTIDKLIDNGSNQQREIEEGIKSMKKRFFDNPGYMMMQV</sequence>
<dbReference type="PRINTS" id="PR00109">
    <property type="entry name" value="TYRKINASE"/>
</dbReference>
<dbReference type="GO" id="GO:0005524">
    <property type="term" value="F:ATP binding"/>
    <property type="evidence" value="ECO:0007669"/>
    <property type="project" value="UniProtKB-UniRule"/>
</dbReference>
<reference evidence="7" key="1">
    <citation type="submission" date="2014-05" db="EMBL/GenBank/DDBJ databases">
        <authorList>
            <person name="Chronopoulou M."/>
        </authorList>
    </citation>
    <scope>NUCLEOTIDE SEQUENCE</scope>
    <source>
        <tissue evidence="7">Whole organism</tissue>
    </source>
</reference>
<evidence type="ECO:0000259" key="6">
    <source>
        <dbReference type="PROSITE" id="PS50011"/>
    </source>
</evidence>
<name>A0A0K2T8B1_LEPSM</name>
<dbReference type="GO" id="GO:0005886">
    <property type="term" value="C:plasma membrane"/>
    <property type="evidence" value="ECO:0007669"/>
    <property type="project" value="TreeGrafter"/>
</dbReference>
<accession>A0A0K2T8B1</accession>
<keyword evidence="5" id="KW-0732">Signal</keyword>
<evidence type="ECO:0000256" key="4">
    <source>
        <dbReference type="SAM" id="Phobius"/>
    </source>
</evidence>
<dbReference type="GO" id="GO:0004714">
    <property type="term" value="F:transmembrane receptor protein tyrosine kinase activity"/>
    <property type="evidence" value="ECO:0007669"/>
    <property type="project" value="UniProtKB-EC"/>
</dbReference>
<dbReference type="InterPro" id="IPR001245">
    <property type="entry name" value="Ser-Thr/Tyr_kinase_cat_dom"/>
</dbReference>
<protein>
    <recommendedName>
        <fullName evidence="6">Protein kinase domain-containing protein</fullName>
    </recommendedName>
</protein>
<dbReference type="Pfam" id="PF07714">
    <property type="entry name" value="PK_Tyr_Ser-Thr"/>
    <property type="match status" value="1"/>
</dbReference>
<evidence type="ECO:0000256" key="2">
    <source>
        <dbReference type="ARBA" id="ARBA00051243"/>
    </source>
</evidence>
<dbReference type="Gene3D" id="3.30.200.20">
    <property type="entry name" value="Phosphorylase Kinase, domain 1"/>
    <property type="match status" value="1"/>
</dbReference>
<dbReference type="InterPro" id="IPR011009">
    <property type="entry name" value="Kinase-like_dom_sf"/>
</dbReference>
<evidence type="ECO:0000256" key="3">
    <source>
        <dbReference type="PROSITE-ProRule" id="PRU10141"/>
    </source>
</evidence>
<keyword evidence="3" id="KW-0067">ATP-binding</keyword>
<feature type="signal peptide" evidence="5">
    <location>
        <begin position="1"/>
        <end position="17"/>
    </location>
</feature>
<keyword evidence="4" id="KW-0472">Membrane</keyword>
<dbReference type="Gene3D" id="1.10.510.10">
    <property type="entry name" value="Transferase(Phosphotransferase) domain 1"/>
    <property type="match status" value="1"/>
</dbReference>
<dbReference type="AlphaFoldDB" id="A0A0K2T8B1"/>
<keyword evidence="4" id="KW-0812">Transmembrane</keyword>
<proteinExistence type="predicted"/>
<dbReference type="PROSITE" id="PS00109">
    <property type="entry name" value="PROTEIN_KINASE_TYR"/>
    <property type="match status" value="1"/>
</dbReference>
<dbReference type="PANTHER" id="PTHR24416:SF600">
    <property type="entry name" value="PDGF- AND VEGF-RECEPTOR RELATED, ISOFORM J"/>
    <property type="match status" value="1"/>
</dbReference>
<evidence type="ECO:0000313" key="7">
    <source>
        <dbReference type="EMBL" id="CDW22030.1"/>
    </source>
</evidence>
<comment type="catalytic activity">
    <reaction evidence="2">
        <text>L-tyrosyl-[protein] + ATP = O-phospho-L-tyrosyl-[protein] + ADP + H(+)</text>
        <dbReference type="Rhea" id="RHEA:10596"/>
        <dbReference type="Rhea" id="RHEA-COMP:10136"/>
        <dbReference type="Rhea" id="RHEA-COMP:20101"/>
        <dbReference type="ChEBI" id="CHEBI:15378"/>
        <dbReference type="ChEBI" id="CHEBI:30616"/>
        <dbReference type="ChEBI" id="CHEBI:46858"/>
        <dbReference type="ChEBI" id="CHEBI:61978"/>
        <dbReference type="ChEBI" id="CHEBI:456216"/>
        <dbReference type="EC" id="2.7.10.1"/>
    </reaction>
</comment>
<comment type="subcellular location">
    <subcellularLocation>
        <location evidence="1">Membrane</location>
        <topology evidence="1">Single-pass membrane protein</topology>
    </subcellularLocation>
</comment>
<keyword evidence="3" id="KW-0547">Nucleotide-binding</keyword>
<feature type="domain" description="Protein kinase" evidence="6">
    <location>
        <begin position="344"/>
        <end position="613"/>
    </location>
</feature>
<dbReference type="GO" id="GO:0007169">
    <property type="term" value="P:cell surface receptor protein tyrosine kinase signaling pathway"/>
    <property type="evidence" value="ECO:0007669"/>
    <property type="project" value="TreeGrafter"/>
</dbReference>
<dbReference type="InterPro" id="IPR017441">
    <property type="entry name" value="Protein_kinase_ATP_BS"/>
</dbReference>
<evidence type="ECO:0000256" key="5">
    <source>
        <dbReference type="SAM" id="SignalP"/>
    </source>
</evidence>
<keyword evidence="4" id="KW-1133">Transmembrane helix</keyword>
<evidence type="ECO:0000256" key="1">
    <source>
        <dbReference type="ARBA" id="ARBA00004167"/>
    </source>
</evidence>
<dbReference type="SUPFAM" id="SSF56112">
    <property type="entry name" value="Protein kinase-like (PK-like)"/>
    <property type="match status" value="1"/>
</dbReference>
<feature type="chain" id="PRO_5005487543" description="Protein kinase domain-containing protein" evidence="5">
    <location>
        <begin position="18"/>
        <end position="645"/>
    </location>
</feature>